<feature type="compositionally biased region" description="Basic and acidic residues" evidence="1">
    <location>
        <begin position="298"/>
        <end position="311"/>
    </location>
</feature>
<feature type="compositionally biased region" description="Polar residues" evidence="1">
    <location>
        <begin position="118"/>
        <end position="127"/>
    </location>
</feature>
<evidence type="ECO:0000313" key="3">
    <source>
        <dbReference type="Proteomes" id="UP000266188"/>
    </source>
</evidence>
<evidence type="ECO:0000313" key="2">
    <source>
        <dbReference type="EMBL" id="RJE21991.1"/>
    </source>
</evidence>
<accession>A0A3A2ZY61</accession>
<sequence length="399" mass="43731">MKSATKVPNGHGSLYKEVRFSPTVTPIRRTQSVSTSNPSNSQFPGRRISIGESYSALSSAYLQQSRSLLERQRENFENERAIFAEERLLWERERAMLKLRISELESLLKTRGDWDRSSGASTSNPHRSQFAAPWSTEQNNCKSHGFDSLSPGSKATRVFQNAEKAENRLMPISEQGGSIPSLDAALSPRSRAVDTPASSSVSVPIEKLDSDLDGITLKSTALPPEVVARVMTPPSPLPTAETSPSIPHRPSMERRNSLKLKLSDLGPPDKNRTMDAGHTPMAIIDAEPEGQLSPGEDAADKSSEPDHRPTENAESYFPDVPDDPALKGPLSLLNDEDHDRGFLSELDQKLLDQARQLVGHTSRPKEAETDAEPPSQGEPEPELKFKNTTNFGTAFGKAS</sequence>
<feature type="region of interest" description="Disordered" evidence="1">
    <location>
        <begin position="112"/>
        <end position="153"/>
    </location>
</feature>
<feature type="region of interest" description="Disordered" evidence="1">
    <location>
        <begin position="232"/>
        <end position="339"/>
    </location>
</feature>
<dbReference type="Proteomes" id="UP000266188">
    <property type="component" value="Unassembled WGS sequence"/>
</dbReference>
<comment type="caution">
    <text evidence="2">The sequence shown here is derived from an EMBL/GenBank/DDBJ whole genome shotgun (WGS) entry which is preliminary data.</text>
</comment>
<proteinExistence type="predicted"/>
<name>A0A3A2ZY61_9EURO</name>
<dbReference type="AlphaFoldDB" id="A0A3A2ZY61"/>
<dbReference type="EMBL" id="MVGC01000192">
    <property type="protein sequence ID" value="RJE21991.1"/>
    <property type="molecule type" value="Genomic_DNA"/>
</dbReference>
<feature type="region of interest" description="Disordered" evidence="1">
    <location>
        <begin position="353"/>
        <end position="399"/>
    </location>
</feature>
<evidence type="ECO:0000256" key="1">
    <source>
        <dbReference type="SAM" id="MobiDB-lite"/>
    </source>
</evidence>
<dbReference type="STRING" id="2070753.A0A3A2ZY61"/>
<dbReference type="OrthoDB" id="5427699at2759"/>
<protein>
    <submittedName>
        <fullName evidence="2">Uncharacterized protein</fullName>
    </submittedName>
</protein>
<reference evidence="3" key="1">
    <citation type="submission" date="2017-02" db="EMBL/GenBank/DDBJ databases">
        <authorList>
            <person name="Tafer H."/>
            <person name="Lopandic K."/>
        </authorList>
    </citation>
    <scope>NUCLEOTIDE SEQUENCE [LARGE SCALE GENOMIC DNA]</scope>
    <source>
        <strain evidence="3">CBS 366.77</strain>
    </source>
</reference>
<feature type="region of interest" description="Disordered" evidence="1">
    <location>
        <begin position="167"/>
        <end position="199"/>
    </location>
</feature>
<gene>
    <name evidence="2" type="ORF">PHISCL_05656</name>
</gene>
<organism evidence="2 3">
    <name type="scientific">Aspergillus sclerotialis</name>
    <dbReference type="NCBI Taxonomy" id="2070753"/>
    <lineage>
        <taxon>Eukaryota</taxon>
        <taxon>Fungi</taxon>
        <taxon>Dikarya</taxon>
        <taxon>Ascomycota</taxon>
        <taxon>Pezizomycotina</taxon>
        <taxon>Eurotiomycetes</taxon>
        <taxon>Eurotiomycetidae</taxon>
        <taxon>Eurotiales</taxon>
        <taxon>Aspergillaceae</taxon>
        <taxon>Aspergillus</taxon>
        <taxon>Aspergillus subgen. Polypaecilum</taxon>
    </lineage>
</organism>
<keyword evidence="3" id="KW-1185">Reference proteome</keyword>